<feature type="transmembrane region" description="Helical" evidence="1">
    <location>
        <begin position="483"/>
        <end position="510"/>
    </location>
</feature>
<dbReference type="PANTHER" id="PTHR31170">
    <property type="entry name" value="BNAC04G53230D PROTEIN"/>
    <property type="match status" value="1"/>
</dbReference>
<dbReference type="PANTHER" id="PTHR31170:SF25">
    <property type="entry name" value="BNAA09G04570D PROTEIN"/>
    <property type="match status" value="1"/>
</dbReference>
<protein>
    <submittedName>
        <fullName evidence="2">UPF0481 protein At3g47200</fullName>
    </submittedName>
</protein>
<sequence>MAGAVESVQEMDQLQTAVRADELETPINNQGEQQQSLLAGDAQVVVISMEDMLLQAKLDSLRHRFFPPTIRRVRPSVREEDPGAYDPRAVSLGPFHHGRDGLEAMEKLKSWFLNDLLRRSPHNSVKKYVDAVVKCADAKSQYPREIYEQTVEPEEFVEMMVLDGGFLVECLAKCWERSLDGALASASCSAALLRHDCLLLENQIPFCVLEAVFNESAMEWPRGLATIPPPTLWQLATHFLGITNLPWEPDFRVHHLLHLFHLSLDPELSPNPPLKSCFLVTRYLRNLTNLASLVFYGVLYFLMMCQWPRRSRSATRERYRVPMTIPSATELREAGIRIEKRRFEDEGVQGCFLKVGFEDGSLHIPFLSVDPSTNSRFRNLVAFEQLCCTDVGNYFTGYAAFMDNIVNTADDVAVLRSCGVMESKLGSDEEVAGMFNRVCRGAELHDEQYHYLTPVFRDVKKSSEYSRHRWRAKLVHEYFSSPWSLISVVVASLLLIFTGMQAVYAMVAYYRPPK</sequence>
<dbReference type="EMBL" id="GDJX01002692">
    <property type="protein sequence ID" value="JAT65244.1"/>
    <property type="molecule type" value="Transcribed_RNA"/>
</dbReference>
<reference evidence="2" key="1">
    <citation type="submission" date="2015-07" db="EMBL/GenBank/DDBJ databases">
        <title>Transcriptome Assembly of Anthurium amnicola.</title>
        <authorList>
            <person name="Suzuki J."/>
        </authorList>
    </citation>
    <scope>NUCLEOTIDE SEQUENCE</scope>
</reference>
<proteinExistence type="predicted"/>
<keyword evidence="1" id="KW-0472">Membrane</keyword>
<feature type="transmembrane region" description="Helical" evidence="1">
    <location>
        <begin position="283"/>
        <end position="303"/>
    </location>
</feature>
<evidence type="ECO:0000256" key="1">
    <source>
        <dbReference type="SAM" id="Phobius"/>
    </source>
</evidence>
<organism evidence="2">
    <name type="scientific">Anthurium amnicola</name>
    <dbReference type="NCBI Taxonomy" id="1678845"/>
    <lineage>
        <taxon>Eukaryota</taxon>
        <taxon>Viridiplantae</taxon>
        <taxon>Streptophyta</taxon>
        <taxon>Embryophyta</taxon>
        <taxon>Tracheophyta</taxon>
        <taxon>Spermatophyta</taxon>
        <taxon>Magnoliopsida</taxon>
        <taxon>Liliopsida</taxon>
        <taxon>Araceae</taxon>
        <taxon>Pothoideae</taxon>
        <taxon>Potheae</taxon>
        <taxon>Anthurium</taxon>
    </lineage>
</organism>
<dbReference type="Pfam" id="PF03140">
    <property type="entry name" value="DUF247"/>
    <property type="match status" value="1"/>
</dbReference>
<dbReference type="InterPro" id="IPR004158">
    <property type="entry name" value="DUF247_pln"/>
</dbReference>
<dbReference type="AlphaFoldDB" id="A0A1D1ZE80"/>
<accession>A0A1D1ZE80</accession>
<gene>
    <name evidence="2" type="primary">At3g47200_18</name>
    <name evidence="2" type="ORF">g.40784</name>
</gene>
<keyword evidence="1" id="KW-0812">Transmembrane</keyword>
<keyword evidence="1" id="KW-1133">Transmembrane helix</keyword>
<evidence type="ECO:0000313" key="2">
    <source>
        <dbReference type="EMBL" id="JAT65244.1"/>
    </source>
</evidence>
<name>A0A1D1ZE80_9ARAE</name>